<comment type="caution">
    <text evidence="2">The sequence shown here is derived from an EMBL/GenBank/DDBJ whole genome shotgun (WGS) entry which is preliminary data.</text>
</comment>
<keyword evidence="3" id="KW-1185">Reference proteome</keyword>
<gene>
    <name evidence="2" type="ORF">GCM10008023_18640</name>
</gene>
<organism evidence="2 3">
    <name type="scientific">Sphingomonas glacialis</name>
    <dbReference type="NCBI Taxonomy" id="658225"/>
    <lineage>
        <taxon>Bacteria</taxon>
        <taxon>Pseudomonadati</taxon>
        <taxon>Pseudomonadota</taxon>
        <taxon>Alphaproteobacteria</taxon>
        <taxon>Sphingomonadales</taxon>
        <taxon>Sphingomonadaceae</taxon>
        <taxon>Sphingomonas</taxon>
    </lineage>
</organism>
<dbReference type="EMBL" id="BNAQ01000002">
    <property type="protein sequence ID" value="GHH15562.1"/>
    <property type="molecule type" value="Genomic_DNA"/>
</dbReference>
<dbReference type="Pfam" id="PF13490">
    <property type="entry name" value="zf-HC2"/>
    <property type="match status" value="1"/>
</dbReference>
<name>A0ABQ3LJ03_9SPHN</name>
<dbReference type="Proteomes" id="UP000652430">
    <property type="component" value="Unassembled WGS sequence"/>
</dbReference>
<evidence type="ECO:0000313" key="3">
    <source>
        <dbReference type="Proteomes" id="UP000652430"/>
    </source>
</evidence>
<feature type="domain" description="Putative zinc-finger" evidence="1">
    <location>
        <begin position="6"/>
        <end position="29"/>
    </location>
</feature>
<accession>A0ABQ3LJ03</accession>
<reference evidence="3" key="1">
    <citation type="journal article" date="2019" name="Int. J. Syst. Evol. Microbiol.">
        <title>The Global Catalogue of Microorganisms (GCM) 10K type strain sequencing project: providing services to taxonomists for standard genome sequencing and annotation.</title>
        <authorList>
            <consortium name="The Broad Institute Genomics Platform"/>
            <consortium name="The Broad Institute Genome Sequencing Center for Infectious Disease"/>
            <person name="Wu L."/>
            <person name="Ma J."/>
        </authorList>
    </citation>
    <scope>NUCLEOTIDE SEQUENCE [LARGE SCALE GENOMIC DNA]</scope>
    <source>
        <strain evidence="3">CGMCC 1.8957</strain>
    </source>
</reference>
<dbReference type="RefSeq" id="WP_229839321.1">
    <property type="nucleotide sequence ID" value="NZ_BNAQ01000002.1"/>
</dbReference>
<dbReference type="InterPro" id="IPR027383">
    <property type="entry name" value="Znf_put"/>
</dbReference>
<evidence type="ECO:0000313" key="2">
    <source>
        <dbReference type="EMBL" id="GHH15562.1"/>
    </source>
</evidence>
<protein>
    <submittedName>
        <fullName evidence="2">Anti-sigma factor</fullName>
    </submittedName>
</protein>
<proteinExistence type="predicted"/>
<evidence type="ECO:0000259" key="1">
    <source>
        <dbReference type="Pfam" id="PF13490"/>
    </source>
</evidence>
<sequence length="224" mass="23514">MTVDPELLMAYADGELDPLSAKRVERAIAQDPALAAQVERHRELRARIAGRFAPVAAEEVPDRLAALIRAAPVALPVRRPIATRWREAIAMAACLVIGVSVGLGWDRGPVTTQGGWLYAAGPLATALDTQLASAAGAVRVPVSFKDQAGRYCRVFSAAAIDGIACHDATGWALRQTRNGATGATTEYRQAGSSDAALMADAQALMAGDPLDATAERTARAGGWR</sequence>